<dbReference type="PROSITE" id="PS50885">
    <property type="entry name" value="HAMP"/>
    <property type="match status" value="1"/>
</dbReference>
<feature type="transmembrane region" description="Helical" evidence="9">
    <location>
        <begin position="334"/>
        <end position="355"/>
    </location>
</feature>
<dbReference type="SUPFAM" id="SSF103190">
    <property type="entry name" value="Sensory domain-like"/>
    <property type="match status" value="1"/>
</dbReference>
<protein>
    <submittedName>
        <fullName evidence="12">Chemotaxis protein</fullName>
    </submittedName>
</protein>
<evidence type="ECO:0000256" key="2">
    <source>
        <dbReference type="ARBA" id="ARBA00022475"/>
    </source>
</evidence>
<keyword evidence="8" id="KW-0807">Transducer</keyword>
<gene>
    <name evidence="12" type="ORF">RS694_11085</name>
</gene>
<dbReference type="Gene3D" id="1.10.287.950">
    <property type="entry name" value="Methyl-accepting chemotaxis protein"/>
    <property type="match status" value="1"/>
</dbReference>
<dbReference type="SMART" id="SM00283">
    <property type="entry name" value="MA"/>
    <property type="match status" value="1"/>
</dbReference>
<evidence type="ECO:0000259" key="10">
    <source>
        <dbReference type="PROSITE" id="PS50111"/>
    </source>
</evidence>
<evidence type="ECO:0000313" key="12">
    <source>
        <dbReference type="EMBL" id="APW44819.1"/>
    </source>
</evidence>
<dbReference type="CDD" id="cd12912">
    <property type="entry name" value="PDC2_MCP_like"/>
    <property type="match status" value="1"/>
</dbReference>
<dbReference type="EMBL" id="CP019239">
    <property type="protein sequence ID" value="APW44819.1"/>
    <property type="molecule type" value="Genomic_DNA"/>
</dbReference>
<dbReference type="AlphaFoldDB" id="A0A1P8KFP7"/>
<dbReference type="CDD" id="cd11386">
    <property type="entry name" value="MCP_signal"/>
    <property type="match status" value="1"/>
</dbReference>
<dbReference type="SMART" id="SM00304">
    <property type="entry name" value="HAMP"/>
    <property type="match status" value="1"/>
</dbReference>
<dbReference type="KEGG" id="rsb:RS694_11085"/>
<comment type="similarity">
    <text evidence="7">Belongs to the methyl-accepting chemotaxis (MCP) protein family.</text>
</comment>
<dbReference type="Proteomes" id="UP000186110">
    <property type="component" value="Chromosome"/>
</dbReference>
<dbReference type="GO" id="GO:0007165">
    <property type="term" value="P:signal transduction"/>
    <property type="evidence" value="ECO:0007669"/>
    <property type="project" value="UniProtKB-KW"/>
</dbReference>
<keyword evidence="2" id="KW-1003">Cell membrane</keyword>
<feature type="transmembrane region" description="Helical" evidence="9">
    <location>
        <begin position="20"/>
        <end position="41"/>
    </location>
</feature>
<evidence type="ECO:0000256" key="3">
    <source>
        <dbReference type="ARBA" id="ARBA00022481"/>
    </source>
</evidence>
<evidence type="ECO:0000256" key="8">
    <source>
        <dbReference type="PROSITE-ProRule" id="PRU00284"/>
    </source>
</evidence>
<dbReference type="Pfam" id="PF17201">
    <property type="entry name" value="Cache_3-Cache_2"/>
    <property type="match status" value="1"/>
</dbReference>
<dbReference type="Gene3D" id="3.30.450.20">
    <property type="entry name" value="PAS domain"/>
    <property type="match status" value="1"/>
</dbReference>
<evidence type="ECO:0000256" key="6">
    <source>
        <dbReference type="ARBA" id="ARBA00023136"/>
    </source>
</evidence>
<comment type="subcellular location">
    <subcellularLocation>
        <location evidence="1">Cell membrane</location>
        <topology evidence="1">Multi-pass membrane protein</topology>
    </subcellularLocation>
</comment>
<sequence>MATKTQFRWYDVSLGLRLSLYVFVVVGLVFTACVAFIGYTLMQTVERRDSDELLVKTKLIANLIDASDRDLRNRASGLASAFQARLKGEFVLSPEMTEVNGKPAPTLKLDDKVLNMDFSVADQFTEATGAVATVFAKTGDDFIRVTTSLKNEKGERAIGTLLDRAHPGYKATLDGKTYIGAATLFGRPYITQYDPIRNAQGQVVGLSFVGLNYSDYLKQLKDTIRNLKIGETGYFYVLDARAGKSLGNVLVHPVAETEGKSLLEVTDSDGRAFIKEILEAKNGTTRYPWLNKERGETQPREKLVAFAYFPGWEWVIVGGGYIDEITAEVRTQRNWLGVMGVLLVLLIAGALFFTIRGIVVKPLEKVMVASEALARGDLTVKLESLYRDEIGRLMSALNQVSSGLASVVHTVREGSESVSTASAEIAHGNQDLSARTESQASALQQTVASMDALSGTVKQNADNASQANQLAQKASNVAMQGGDVVAQVVDTMKGINDSSRKIADIISVIDGIAFQTNILALNAAVEAARAGEQGRGFAVVASEVRSLAGRSAEAAKEIKTLINDSVQRVEQGSQQVDQAGATMQEVVSSIRRVTDIMGEISAASGEQSSGVAQVGTAISQMDQVTQQNAALVEEMAAAASSLSSQAQDLVQAVSVFKLDQA</sequence>
<dbReference type="InterPro" id="IPR029151">
    <property type="entry name" value="Sensor-like_sf"/>
</dbReference>
<evidence type="ECO:0000256" key="9">
    <source>
        <dbReference type="SAM" id="Phobius"/>
    </source>
</evidence>
<dbReference type="PRINTS" id="PR00260">
    <property type="entry name" value="CHEMTRNSDUCR"/>
</dbReference>
<dbReference type="RefSeq" id="WP_029707019.1">
    <property type="nucleotide sequence ID" value="NZ_CP019239.1"/>
</dbReference>
<keyword evidence="13" id="KW-1185">Reference proteome</keyword>
<dbReference type="PANTHER" id="PTHR43531:SF14">
    <property type="entry name" value="METHYL-ACCEPTING CHEMOTAXIS PROTEIN I-RELATED"/>
    <property type="match status" value="1"/>
</dbReference>
<accession>A0A1P8KFP7</accession>
<dbReference type="PANTHER" id="PTHR43531">
    <property type="entry name" value="PROTEIN ICFG"/>
    <property type="match status" value="1"/>
</dbReference>
<organism evidence="12 13">
    <name type="scientific">Rhodoferax saidenbachensis</name>
    <dbReference type="NCBI Taxonomy" id="1484693"/>
    <lineage>
        <taxon>Bacteria</taxon>
        <taxon>Pseudomonadati</taxon>
        <taxon>Pseudomonadota</taxon>
        <taxon>Betaproteobacteria</taxon>
        <taxon>Burkholderiales</taxon>
        <taxon>Comamonadaceae</taxon>
        <taxon>Rhodoferax</taxon>
    </lineage>
</organism>
<dbReference type="Pfam" id="PF00015">
    <property type="entry name" value="MCPsignal"/>
    <property type="match status" value="1"/>
</dbReference>
<dbReference type="FunFam" id="1.10.287.950:FF:000001">
    <property type="entry name" value="Methyl-accepting chemotaxis sensory transducer"/>
    <property type="match status" value="1"/>
</dbReference>
<evidence type="ECO:0000256" key="4">
    <source>
        <dbReference type="ARBA" id="ARBA00022692"/>
    </source>
</evidence>
<dbReference type="InterPro" id="IPR051310">
    <property type="entry name" value="MCP_chemotaxis"/>
</dbReference>
<dbReference type="Pfam" id="PF00672">
    <property type="entry name" value="HAMP"/>
    <property type="match status" value="1"/>
</dbReference>
<dbReference type="CDD" id="cd06225">
    <property type="entry name" value="HAMP"/>
    <property type="match status" value="1"/>
</dbReference>
<dbReference type="GO" id="GO:0005886">
    <property type="term" value="C:plasma membrane"/>
    <property type="evidence" value="ECO:0007669"/>
    <property type="project" value="UniProtKB-SubCell"/>
</dbReference>
<dbReference type="InterPro" id="IPR004090">
    <property type="entry name" value="Chemotax_Me-accpt_rcpt"/>
</dbReference>
<evidence type="ECO:0000313" key="13">
    <source>
        <dbReference type="Proteomes" id="UP000186110"/>
    </source>
</evidence>
<feature type="domain" description="HAMP" evidence="11">
    <location>
        <begin position="357"/>
        <end position="409"/>
    </location>
</feature>
<dbReference type="SMART" id="SM01049">
    <property type="entry name" value="Cache_2"/>
    <property type="match status" value="1"/>
</dbReference>
<dbReference type="STRING" id="1484693.RS694_11085"/>
<dbReference type="GO" id="GO:0006935">
    <property type="term" value="P:chemotaxis"/>
    <property type="evidence" value="ECO:0007669"/>
    <property type="project" value="InterPro"/>
</dbReference>
<keyword evidence="4 9" id="KW-0812">Transmembrane</keyword>
<keyword evidence="5 9" id="KW-1133">Transmembrane helix</keyword>
<proteinExistence type="inferred from homology"/>
<evidence type="ECO:0000256" key="7">
    <source>
        <dbReference type="ARBA" id="ARBA00029447"/>
    </source>
</evidence>
<evidence type="ECO:0000256" key="1">
    <source>
        <dbReference type="ARBA" id="ARBA00004651"/>
    </source>
</evidence>
<dbReference type="eggNOG" id="COG0840">
    <property type="taxonomic scope" value="Bacteria"/>
</dbReference>
<feature type="domain" description="Methyl-accepting transducer" evidence="10">
    <location>
        <begin position="414"/>
        <end position="643"/>
    </location>
</feature>
<dbReference type="PROSITE" id="PS50111">
    <property type="entry name" value="CHEMOTAXIS_TRANSDUC_2"/>
    <property type="match status" value="1"/>
</dbReference>
<reference evidence="12 13" key="1">
    <citation type="submission" date="2017-01" db="EMBL/GenBank/DDBJ databases">
        <authorList>
            <person name="Mah S.A."/>
            <person name="Swanson W.J."/>
            <person name="Moy G.W."/>
            <person name="Vacquier V.D."/>
        </authorList>
    </citation>
    <scope>NUCLEOTIDE SEQUENCE [LARGE SCALE GENOMIC DNA]</scope>
    <source>
        <strain evidence="12 13">DSM 22694</strain>
    </source>
</reference>
<dbReference type="SUPFAM" id="SSF58104">
    <property type="entry name" value="Methyl-accepting chemotaxis protein (MCP) signaling domain"/>
    <property type="match status" value="1"/>
</dbReference>
<dbReference type="InterPro" id="IPR003660">
    <property type="entry name" value="HAMP_dom"/>
</dbReference>
<keyword evidence="6 9" id="KW-0472">Membrane</keyword>
<evidence type="ECO:0000256" key="5">
    <source>
        <dbReference type="ARBA" id="ARBA00022989"/>
    </source>
</evidence>
<dbReference type="PROSITE" id="PS51257">
    <property type="entry name" value="PROKAR_LIPOPROTEIN"/>
    <property type="match status" value="1"/>
</dbReference>
<dbReference type="InterPro" id="IPR004089">
    <property type="entry name" value="MCPsignal_dom"/>
</dbReference>
<name>A0A1P8KFP7_9BURK</name>
<dbReference type="InterPro" id="IPR033480">
    <property type="entry name" value="sCache_2"/>
</dbReference>
<keyword evidence="3" id="KW-0488">Methylation</keyword>
<evidence type="ECO:0000259" key="11">
    <source>
        <dbReference type="PROSITE" id="PS50885"/>
    </source>
</evidence>
<dbReference type="GO" id="GO:0004888">
    <property type="term" value="F:transmembrane signaling receptor activity"/>
    <property type="evidence" value="ECO:0007669"/>
    <property type="project" value="InterPro"/>
</dbReference>
<dbReference type="InterPro" id="IPR033462">
    <property type="entry name" value="Cache_3-Cache_2"/>
</dbReference>